<keyword evidence="5" id="KW-0812">Transmembrane</keyword>
<dbReference type="Pfam" id="PF00015">
    <property type="entry name" value="MCPsignal"/>
    <property type="match status" value="1"/>
</dbReference>
<evidence type="ECO:0000256" key="1">
    <source>
        <dbReference type="ARBA" id="ARBA00022500"/>
    </source>
</evidence>
<organism evidence="8 9">
    <name type="scientific">Bombella pollinis</name>
    <dbReference type="NCBI Taxonomy" id="2967337"/>
    <lineage>
        <taxon>Bacteria</taxon>
        <taxon>Pseudomonadati</taxon>
        <taxon>Pseudomonadota</taxon>
        <taxon>Alphaproteobacteria</taxon>
        <taxon>Acetobacterales</taxon>
        <taxon>Acetobacteraceae</taxon>
        <taxon>Bombella</taxon>
    </lineage>
</organism>
<keyword evidence="5" id="KW-1133">Transmembrane helix</keyword>
<dbReference type="SUPFAM" id="SSF58104">
    <property type="entry name" value="Methyl-accepting chemotaxis protein (MCP) signaling domain"/>
    <property type="match status" value="1"/>
</dbReference>
<keyword evidence="3" id="KW-0807">Transducer</keyword>
<evidence type="ECO:0000256" key="2">
    <source>
        <dbReference type="ARBA" id="ARBA00029447"/>
    </source>
</evidence>
<gene>
    <name evidence="8" type="ORF">NQF89_05850</name>
</gene>
<evidence type="ECO:0000256" key="4">
    <source>
        <dbReference type="SAM" id="MobiDB-lite"/>
    </source>
</evidence>
<feature type="transmembrane region" description="Helical" evidence="5">
    <location>
        <begin position="15"/>
        <end position="35"/>
    </location>
</feature>
<evidence type="ECO:0000259" key="7">
    <source>
        <dbReference type="PROSITE" id="PS50885"/>
    </source>
</evidence>
<keyword evidence="5" id="KW-0472">Membrane</keyword>
<comment type="similarity">
    <text evidence="2">Belongs to the methyl-accepting chemotaxis (MCP) protein family.</text>
</comment>
<evidence type="ECO:0000313" key="9">
    <source>
        <dbReference type="Proteomes" id="UP001165575"/>
    </source>
</evidence>
<proteinExistence type="inferred from homology"/>
<protein>
    <submittedName>
        <fullName evidence="8">Methyl-accepting chemotaxis protein</fullName>
    </submittedName>
</protein>
<evidence type="ECO:0000259" key="6">
    <source>
        <dbReference type="PROSITE" id="PS50111"/>
    </source>
</evidence>
<dbReference type="InterPro" id="IPR051310">
    <property type="entry name" value="MCP_chemotaxis"/>
</dbReference>
<dbReference type="PROSITE" id="PS50111">
    <property type="entry name" value="CHEMOTAXIS_TRANSDUC_2"/>
    <property type="match status" value="1"/>
</dbReference>
<dbReference type="InterPro" id="IPR003660">
    <property type="entry name" value="HAMP_dom"/>
</dbReference>
<dbReference type="RefSeq" id="WP_155573687.1">
    <property type="nucleotide sequence ID" value="NZ_JANIDX010000005.1"/>
</dbReference>
<feature type="transmembrane region" description="Helical" evidence="5">
    <location>
        <begin position="47"/>
        <end position="68"/>
    </location>
</feature>
<reference evidence="8 9" key="1">
    <citation type="submission" date="2022-07" db="EMBL/GenBank/DDBJ databases">
        <title>Bombella genomes.</title>
        <authorList>
            <person name="Harer L."/>
            <person name="Styblova S."/>
            <person name="Ehrmann M."/>
        </authorList>
    </citation>
    <scope>NUCLEOTIDE SEQUENCE [LARGE SCALE GENOMIC DNA]</scope>
    <source>
        <strain evidence="8 9">TMW 2.2556</strain>
    </source>
</reference>
<feature type="domain" description="Methyl-accepting transducer" evidence="6">
    <location>
        <begin position="205"/>
        <end position="434"/>
    </location>
</feature>
<dbReference type="PANTHER" id="PTHR43531">
    <property type="entry name" value="PROTEIN ICFG"/>
    <property type="match status" value="1"/>
</dbReference>
<comment type="caution">
    <text evidence="8">The sequence shown here is derived from an EMBL/GenBank/DDBJ whole genome shotgun (WGS) entry which is preliminary data.</text>
</comment>
<dbReference type="EMBL" id="JANIDX010000005">
    <property type="protein sequence ID" value="MCX5619944.1"/>
    <property type="molecule type" value="Genomic_DNA"/>
</dbReference>
<dbReference type="PROSITE" id="PS50885">
    <property type="entry name" value="HAMP"/>
    <property type="match status" value="1"/>
</dbReference>
<name>A0ABT3WLG5_9PROT</name>
<keyword evidence="1" id="KW-0145">Chemotaxis</keyword>
<evidence type="ECO:0000256" key="3">
    <source>
        <dbReference type="PROSITE-ProRule" id="PRU00284"/>
    </source>
</evidence>
<sequence>MFKWLYRDALFRVQVRVAMLAIEFYLAVQLLVEGVGYLQKKQFDSVAFINVGTLVFGMLLVWGVWLFLTKALTEPVERLMGMGAALDEGYTPDISQYEGRKNCVGRLGKLLASLAVSLQEQKAAEKAHGEAANKAMEAMEELREREVRTHSVVEELNRALQRLAQGDLSIRIMSELFSGEFGPVREAFNGSLAGLGAALSAVAESSNMIANGASEISTASDDLAKRTERQAASLGQVTSFVKSISAGFQTTVSNCSYASNETRETLQKVKTASTGMEQTREAMNSIKTSSDDIVQITRSVSDIAFKTNVLALNASVEAARAGEAGRGFAVVAKEVQSLAEQSAKAADMIRDVLETATAHVQEGVRLVARTSGLLQDVEEGTEALAERVEVVTQATDEQARSLAEVSDAVSSMDGMTQQNAAMVEQSTAASHNLTTQALKLRETLATFTIGGGTEHSALLGRSQLKALPQEGAPVFSAGTKQKAASPLLASRHGEIQQDGKILPTHSDDEDGWEHF</sequence>
<feature type="region of interest" description="Disordered" evidence="4">
    <location>
        <begin position="478"/>
        <end position="515"/>
    </location>
</feature>
<dbReference type="PANTHER" id="PTHR43531:SF11">
    <property type="entry name" value="METHYL-ACCEPTING CHEMOTAXIS PROTEIN 3"/>
    <property type="match status" value="1"/>
</dbReference>
<evidence type="ECO:0000313" key="8">
    <source>
        <dbReference type="EMBL" id="MCX5619944.1"/>
    </source>
</evidence>
<dbReference type="CDD" id="cd06225">
    <property type="entry name" value="HAMP"/>
    <property type="match status" value="1"/>
</dbReference>
<evidence type="ECO:0000256" key="5">
    <source>
        <dbReference type="SAM" id="Phobius"/>
    </source>
</evidence>
<accession>A0ABT3WLG5</accession>
<dbReference type="Proteomes" id="UP001165575">
    <property type="component" value="Unassembled WGS sequence"/>
</dbReference>
<feature type="domain" description="HAMP" evidence="7">
    <location>
        <begin position="153"/>
        <end position="200"/>
    </location>
</feature>
<dbReference type="SMART" id="SM00283">
    <property type="entry name" value="MA"/>
    <property type="match status" value="1"/>
</dbReference>
<dbReference type="InterPro" id="IPR004089">
    <property type="entry name" value="MCPsignal_dom"/>
</dbReference>
<keyword evidence="9" id="KW-1185">Reference proteome</keyword>
<dbReference type="Gene3D" id="1.10.287.950">
    <property type="entry name" value="Methyl-accepting chemotaxis protein"/>
    <property type="match status" value="1"/>
</dbReference>